<keyword evidence="3" id="KW-1133">Transmembrane helix</keyword>
<accession>F2UHJ1</accession>
<dbReference type="RefSeq" id="XP_004991504.1">
    <property type="nucleotide sequence ID" value="XM_004991447.1"/>
</dbReference>
<keyword evidence="3" id="KW-0472">Membrane</keyword>
<dbReference type="EMBL" id="GL832974">
    <property type="protein sequence ID" value="EGD76590.1"/>
    <property type="molecule type" value="Genomic_DNA"/>
</dbReference>
<evidence type="ECO:0000256" key="2">
    <source>
        <dbReference type="SAM" id="MobiDB-lite"/>
    </source>
</evidence>
<dbReference type="AlphaFoldDB" id="F2UHJ1"/>
<name>F2UHJ1_SALR5</name>
<keyword evidence="1" id="KW-0727">SH2 domain</keyword>
<proteinExistence type="predicted"/>
<evidence type="ECO:0000313" key="6">
    <source>
        <dbReference type="Proteomes" id="UP000007799"/>
    </source>
</evidence>
<protein>
    <recommendedName>
        <fullName evidence="4">SH2 domain-containing protein</fullName>
    </recommendedName>
</protein>
<dbReference type="CDD" id="cd00173">
    <property type="entry name" value="SH2"/>
    <property type="match status" value="1"/>
</dbReference>
<keyword evidence="6" id="KW-1185">Reference proteome</keyword>
<feature type="transmembrane region" description="Helical" evidence="3">
    <location>
        <begin position="93"/>
        <end position="113"/>
    </location>
</feature>
<dbReference type="Gene3D" id="3.30.505.10">
    <property type="entry name" value="SH2 domain"/>
    <property type="match status" value="1"/>
</dbReference>
<feature type="transmembrane region" description="Helical" evidence="3">
    <location>
        <begin position="21"/>
        <end position="40"/>
    </location>
</feature>
<feature type="transmembrane region" description="Helical" evidence="3">
    <location>
        <begin position="52"/>
        <end position="72"/>
    </location>
</feature>
<dbReference type="Pfam" id="PF00017">
    <property type="entry name" value="SH2"/>
    <property type="match status" value="1"/>
</dbReference>
<sequence length="615" mass="67035">MASGNGGGQEPAWYRGPFLKLTATASLIWTLGVTVVIAVVRTALLASDALPASYISVAAAVVGSTALVFYHRANSQATPPSARSRYQRYIEPLLLRSTLVLFALHMLVCLASTSNTNLSKSSAQHTPNGTDNDSSRAVIITVYDEAVLRVFVAITTAALLTLDHIYSSKALLRYPAQQGALILRIKTSVRAALERAHDLALHIVFLTAIGHFVVAELCGNAYEQVLSLLLNPMQHDHTHIHIEESKTAHVRRLTMSLLLTSLRQHQSFAAEYFKVDAGGNSQWRVVSASCSRILRQFITAISPGALTGLQSAAAGSLSSSSSTAAAAATNGRKPGPRVMGGGDDDVPSIPSTGPMTALQRRVTVLDRLLLWLKRVHLHLRLERAWFQPYITQQDAAYLLQGQRDGMFVVHASDTPGHLALTVTHDPVGSPKRHSGHTWTGYIVASDNKYALHGRETVHNFFSIEEMVAYYSKHPYNTNFAGEKLKLAPYHEERVVRAAVRAIVTAVTTTGRKFLMRVPGIAHLLRTPSTDALHTQLVGADGVCAALEILACSLEHAAALDKHTRARASAELGEWVALLSRLFLTVTHLEQPLRTDDRSTVDHANHRRVRFCPGWS</sequence>
<gene>
    <name evidence="5" type="ORF">PTSG_07707</name>
</gene>
<dbReference type="InterPro" id="IPR036860">
    <property type="entry name" value="SH2_dom_sf"/>
</dbReference>
<keyword evidence="3" id="KW-0812">Transmembrane</keyword>
<evidence type="ECO:0000256" key="1">
    <source>
        <dbReference type="PROSITE-ProRule" id="PRU00191"/>
    </source>
</evidence>
<reference evidence="5" key="1">
    <citation type="submission" date="2009-08" db="EMBL/GenBank/DDBJ databases">
        <title>Annotation of Salpingoeca rosetta.</title>
        <authorList>
            <consortium name="The Broad Institute Genome Sequencing Platform"/>
            <person name="Russ C."/>
            <person name="Cuomo C."/>
            <person name="Burger G."/>
            <person name="Gray M.W."/>
            <person name="Holland P.W.H."/>
            <person name="King N."/>
            <person name="Lang F.B.F."/>
            <person name="Roger A.J."/>
            <person name="Ruiz-Trillo I."/>
            <person name="Young S.K."/>
            <person name="Zeng Q."/>
            <person name="Gargeya S."/>
            <person name="Alvarado L."/>
            <person name="Berlin A."/>
            <person name="Chapman S.B."/>
            <person name="Chen Z."/>
            <person name="Freedman E."/>
            <person name="Gellesch M."/>
            <person name="Goldberg J."/>
            <person name="Griggs A."/>
            <person name="Gujja S."/>
            <person name="Heilman E."/>
            <person name="Heiman D."/>
            <person name="Howarth C."/>
            <person name="Mehta T."/>
            <person name="Neiman D."/>
            <person name="Pearson M."/>
            <person name="Roberts A."/>
            <person name="Saif S."/>
            <person name="Shea T."/>
            <person name="Shenoy N."/>
            <person name="Sisk P."/>
            <person name="Stolte C."/>
            <person name="Sykes S."/>
            <person name="White J."/>
            <person name="Yandava C."/>
            <person name="Haas B."/>
            <person name="Nusbaum C."/>
            <person name="Birren B."/>
        </authorList>
    </citation>
    <scope>NUCLEOTIDE SEQUENCE [LARGE SCALE GENOMIC DNA]</scope>
    <source>
        <strain evidence="5">ATCC 50818</strain>
    </source>
</reference>
<dbReference type="PROSITE" id="PS50001">
    <property type="entry name" value="SH2"/>
    <property type="match status" value="1"/>
</dbReference>
<dbReference type="GeneID" id="16072064"/>
<evidence type="ECO:0000256" key="3">
    <source>
        <dbReference type="SAM" id="Phobius"/>
    </source>
</evidence>
<dbReference type="InterPro" id="IPR000980">
    <property type="entry name" value="SH2"/>
</dbReference>
<feature type="region of interest" description="Disordered" evidence="2">
    <location>
        <begin position="325"/>
        <end position="354"/>
    </location>
</feature>
<organism evidence="6">
    <name type="scientific">Salpingoeca rosetta (strain ATCC 50818 / BSB-021)</name>
    <dbReference type="NCBI Taxonomy" id="946362"/>
    <lineage>
        <taxon>Eukaryota</taxon>
        <taxon>Choanoflagellata</taxon>
        <taxon>Craspedida</taxon>
        <taxon>Salpingoecidae</taxon>
        <taxon>Salpingoeca</taxon>
    </lineage>
</organism>
<feature type="domain" description="SH2" evidence="4">
    <location>
        <begin position="385"/>
        <end position="488"/>
    </location>
</feature>
<dbReference type="SMART" id="SM00252">
    <property type="entry name" value="SH2"/>
    <property type="match status" value="1"/>
</dbReference>
<evidence type="ECO:0000259" key="4">
    <source>
        <dbReference type="PROSITE" id="PS50001"/>
    </source>
</evidence>
<dbReference type="Proteomes" id="UP000007799">
    <property type="component" value="Unassembled WGS sequence"/>
</dbReference>
<dbReference type="KEGG" id="sre:PTSG_07707"/>
<evidence type="ECO:0000313" key="5">
    <source>
        <dbReference type="EMBL" id="EGD76590.1"/>
    </source>
</evidence>
<dbReference type="InParanoid" id="F2UHJ1"/>
<dbReference type="SUPFAM" id="SSF55550">
    <property type="entry name" value="SH2 domain"/>
    <property type="match status" value="1"/>
</dbReference>